<dbReference type="GO" id="GO:0003924">
    <property type="term" value="F:GTPase activity"/>
    <property type="evidence" value="ECO:0007669"/>
    <property type="project" value="InterPro"/>
</dbReference>
<feature type="domain" description="Dynamin N-terminal" evidence="7">
    <location>
        <begin position="44"/>
        <end position="202"/>
    </location>
</feature>
<dbReference type="InterPro" id="IPR045063">
    <property type="entry name" value="Dynamin_N"/>
</dbReference>
<dbReference type="Gene3D" id="3.40.50.300">
    <property type="entry name" value="P-loop containing nucleotide triphosphate hydrolases"/>
    <property type="match status" value="1"/>
</dbReference>
<comment type="caution">
    <text evidence="8">The sequence shown here is derived from an EMBL/GenBank/DDBJ whole genome shotgun (WGS) entry which is preliminary data.</text>
</comment>
<dbReference type="EMBL" id="BAND01000005">
    <property type="protein sequence ID" value="GAJ27619.1"/>
    <property type="molecule type" value="Genomic_DNA"/>
</dbReference>
<keyword evidence="5" id="KW-0472">Membrane</keyword>
<name>A0A023D0L9_ACIMT</name>
<evidence type="ECO:0000313" key="8">
    <source>
        <dbReference type="EMBL" id="GAJ27619.1"/>
    </source>
</evidence>
<dbReference type="InterPro" id="IPR027417">
    <property type="entry name" value="P-loop_NTPase"/>
</dbReference>
<keyword evidence="3" id="KW-0378">Hydrolase</keyword>
<evidence type="ECO:0000256" key="4">
    <source>
        <dbReference type="ARBA" id="ARBA00023134"/>
    </source>
</evidence>
<reference evidence="9" key="1">
    <citation type="journal article" date="2014" name="FEMS Microbiol. Lett.">
        <title>Draft Genomic DNA Sequence of the Facultatively Methylotrophic Bacterium Acidomonas methanolica type strain MB58.</title>
        <authorList>
            <person name="Higashiura N."/>
            <person name="Hadano H."/>
            <person name="Hirakawa H."/>
            <person name="Matsutani M."/>
            <person name="Takabe S."/>
            <person name="Matsushita K."/>
            <person name="Azuma Y."/>
        </authorList>
    </citation>
    <scope>NUCLEOTIDE SEQUENCE [LARGE SCALE GENOMIC DNA]</scope>
    <source>
        <strain evidence="9">MB58</strain>
    </source>
</reference>
<sequence>MTLRQYRDCKYVLAECLRALPWRAETVVRNRLLFERLAMDRFNIAVVGRYSRGKSTLLNAMTGLDRLPMGAEPLTSVITSLAYGSEEKVVLHFRGTSLIEDVPLAQLADYVTERGNPGNVRRVEEAEILLPSSILRAGFRFIDTPGLGSIIRANTETTLAFLEQIDAFILVSAFDDLLGPDEEGLLRDIGSTGKPLFPVVNKIDLATDDEAVRATVERFRHGLVEAGLPPDVVIFPLSARNALSARLERGDDALRRSGLPALETAVTEFLLSRRQQVFLRGMCDRIAAALKEDGRETPALLARLDAVRSISVIGASDAEDGDMTAAWSGDIPPCPVCVRVERAVFDHLTALQHDLRCREEARRTFRSENGLCSGHSRLFARLAAPCEIATAFAPLLRDESRRLSLRAMEADRRDPPVSVSGMAETRCAACAAAERGAVEAIGRLAAAMERDPEASAGGKSDQGLGLCRRHFEQVLDRVGTSAVRAFLLKRQAALFERRADDMARFALKQDAARRDAMTPAEKVAPRAGLTQWAGPEPGGL</sequence>
<dbReference type="PANTHER" id="PTHR10465">
    <property type="entry name" value="TRANSMEMBRANE GTPASE FZO1"/>
    <property type="match status" value="1"/>
</dbReference>
<keyword evidence="2" id="KW-0547">Nucleotide-binding</keyword>
<dbReference type="InterPro" id="IPR027094">
    <property type="entry name" value="Mitofusin_fam"/>
</dbReference>
<dbReference type="GO" id="GO:0016020">
    <property type="term" value="C:membrane"/>
    <property type="evidence" value="ECO:0007669"/>
    <property type="project" value="UniProtKB-SubCell"/>
</dbReference>
<protein>
    <recommendedName>
        <fullName evidence="7">Dynamin N-terminal domain-containing protein</fullName>
    </recommendedName>
</protein>
<dbReference type="PANTHER" id="PTHR10465:SF0">
    <property type="entry name" value="SARCALUMENIN"/>
    <property type="match status" value="1"/>
</dbReference>
<reference evidence="8 9" key="2">
    <citation type="journal article" date="2014" name="FEMS Microbiol. Lett.">
        <title>Draft genomic DNA sequence of the facultatively methylotrophic bacterium Acidomonas methanolica type strain MB58.</title>
        <authorList>
            <person name="Higashiura N."/>
            <person name="Hadano H."/>
            <person name="Hirakawa H."/>
            <person name="Matsutani M."/>
            <person name="Takabe S."/>
            <person name="Matsushita K."/>
            <person name="Azuma Y."/>
        </authorList>
    </citation>
    <scope>NUCLEOTIDE SEQUENCE [LARGE SCALE GENOMIC DNA]</scope>
    <source>
        <strain evidence="8 9">MB58</strain>
    </source>
</reference>
<accession>A0A023D0L9</accession>
<keyword evidence="9" id="KW-1185">Reference proteome</keyword>
<evidence type="ECO:0000256" key="3">
    <source>
        <dbReference type="ARBA" id="ARBA00022801"/>
    </source>
</evidence>
<comment type="subcellular location">
    <subcellularLocation>
        <location evidence="1">Membrane</location>
    </subcellularLocation>
</comment>
<dbReference type="SUPFAM" id="SSF52540">
    <property type="entry name" value="P-loop containing nucleoside triphosphate hydrolases"/>
    <property type="match status" value="1"/>
</dbReference>
<evidence type="ECO:0000313" key="9">
    <source>
        <dbReference type="Proteomes" id="UP000019760"/>
    </source>
</evidence>
<dbReference type="AlphaFoldDB" id="A0A023D0L9"/>
<evidence type="ECO:0000256" key="5">
    <source>
        <dbReference type="ARBA" id="ARBA00023136"/>
    </source>
</evidence>
<dbReference type="CDD" id="cd09912">
    <property type="entry name" value="DLP_2"/>
    <property type="match status" value="1"/>
</dbReference>
<dbReference type="Pfam" id="PF00350">
    <property type="entry name" value="Dynamin_N"/>
    <property type="match status" value="1"/>
</dbReference>
<organism evidence="8 9">
    <name type="scientific">Acidomonas methanolica NBRC 104435</name>
    <dbReference type="NCBI Taxonomy" id="1231351"/>
    <lineage>
        <taxon>Bacteria</taxon>
        <taxon>Pseudomonadati</taxon>
        <taxon>Pseudomonadota</taxon>
        <taxon>Alphaproteobacteria</taxon>
        <taxon>Acetobacterales</taxon>
        <taxon>Acetobacteraceae</taxon>
        <taxon>Acidomonas</taxon>
    </lineage>
</organism>
<evidence type="ECO:0000256" key="6">
    <source>
        <dbReference type="SAM" id="MobiDB-lite"/>
    </source>
</evidence>
<evidence type="ECO:0000259" key="7">
    <source>
        <dbReference type="Pfam" id="PF00350"/>
    </source>
</evidence>
<evidence type="ECO:0000256" key="2">
    <source>
        <dbReference type="ARBA" id="ARBA00022741"/>
    </source>
</evidence>
<gene>
    <name evidence="8" type="ORF">Amme_005_007</name>
</gene>
<dbReference type="GO" id="GO:0005525">
    <property type="term" value="F:GTP binding"/>
    <property type="evidence" value="ECO:0007669"/>
    <property type="project" value="UniProtKB-KW"/>
</dbReference>
<keyword evidence="4" id="KW-0342">GTP-binding</keyword>
<dbReference type="Proteomes" id="UP000019760">
    <property type="component" value="Unassembled WGS sequence"/>
</dbReference>
<evidence type="ECO:0000256" key="1">
    <source>
        <dbReference type="ARBA" id="ARBA00004370"/>
    </source>
</evidence>
<proteinExistence type="predicted"/>
<feature type="region of interest" description="Disordered" evidence="6">
    <location>
        <begin position="514"/>
        <end position="540"/>
    </location>
</feature>